<comment type="caution">
    <text evidence="1">The sequence shown here is derived from an EMBL/GenBank/DDBJ whole genome shotgun (WGS) entry which is preliminary data.</text>
</comment>
<keyword evidence="2" id="KW-1185">Reference proteome</keyword>
<proteinExistence type="predicted"/>
<dbReference type="EMBL" id="PEDL01000001">
    <property type="protein sequence ID" value="PHV72361.1"/>
    <property type="molecule type" value="Genomic_DNA"/>
</dbReference>
<organism evidence="1 2">
    <name type="scientific">Sporanaerobium hydrogeniformans</name>
    <dbReference type="NCBI Taxonomy" id="3072179"/>
    <lineage>
        <taxon>Bacteria</taxon>
        <taxon>Bacillati</taxon>
        <taxon>Bacillota</taxon>
        <taxon>Clostridia</taxon>
        <taxon>Lachnospirales</taxon>
        <taxon>Lachnospiraceae</taxon>
        <taxon>Sporanaerobium</taxon>
    </lineage>
</organism>
<sequence length="286" mass="31591">MFTFKRNQIIITVLVFMIAVAAYLNTKEPVAGVKPQLVEVPGEEMEEKDFFENYNSVIQELPPDGEEVSLSQVEPNQMTVTNETVAPNQAIDANQAVDSKQVVDANQAVDSSQAIDASQVVDSNQVLITKNTAPQSFTATITKKEMLNSEEVAEASSNKNLEVSYFVEEKILREQSRAEQIEQLSQYVANESLDKESKSKAAASLLAIQERIEKESSAEALLRAKGFKEVYVRIDEDSVDVVINKADLTDSDIAQIEEIVNRKTGYSVGKIKITPLKGLSQDAQNK</sequence>
<accession>A0AC61DGP4</accession>
<evidence type="ECO:0000313" key="1">
    <source>
        <dbReference type="EMBL" id="PHV72361.1"/>
    </source>
</evidence>
<reference evidence="1" key="1">
    <citation type="submission" date="2017-10" db="EMBL/GenBank/DDBJ databases">
        <title>Genome sequence of cellulolytic Lachnospiraceae bacterium XHS1971 isolated from hotspring sediment.</title>
        <authorList>
            <person name="Vasudevan G."/>
            <person name="Joshi A.J."/>
            <person name="Hivarkar S."/>
            <person name="Lanjekar V.B."/>
            <person name="Dhakephalkar P.K."/>
            <person name="Dagar S."/>
        </authorList>
    </citation>
    <scope>NUCLEOTIDE SEQUENCE</scope>
    <source>
        <strain evidence="1">XHS1971</strain>
    </source>
</reference>
<protein>
    <submittedName>
        <fullName evidence="1">Uncharacterized protein</fullName>
    </submittedName>
</protein>
<dbReference type="Proteomes" id="UP000224460">
    <property type="component" value="Unassembled WGS sequence"/>
</dbReference>
<evidence type="ECO:0000313" key="2">
    <source>
        <dbReference type="Proteomes" id="UP000224460"/>
    </source>
</evidence>
<name>A0AC61DGP4_9FIRM</name>
<gene>
    <name evidence="1" type="ORF">CS063_02465</name>
</gene>